<reference evidence="2 3" key="1">
    <citation type="submission" date="2020-07" db="EMBL/GenBank/DDBJ databases">
        <title>Thermogemmata thermophila gen. nov., sp. nov., a novel moderate thermophilic planctomycete from a Kamchatka hot spring.</title>
        <authorList>
            <person name="Elcheninov A.G."/>
            <person name="Podosokorskaya O.A."/>
            <person name="Kovaleva O.L."/>
            <person name="Novikov A."/>
            <person name="Bonch-Osmolovskaya E.A."/>
            <person name="Toshchakov S.V."/>
            <person name="Kublanov I.V."/>
        </authorList>
    </citation>
    <scope>NUCLEOTIDE SEQUENCE [LARGE SCALE GENOMIC DNA]</scope>
    <source>
        <strain evidence="2 3">2918</strain>
    </source>
</reference>
<comment type="caution">
    <text evidence="2">The sequence shown here is derived from an EMBL/GenBank/DDBJ whole genome shotgun (WGS) entry which is preliminary data.</text>
</comment>
<gene>
    <name evidence="2" type="ORF">H0921_07605</name>
</gene>
<evidence type="ECO:0000313" key="3">
    <source>
        <dbReference type="Proteomes" id="UP000542342"/>
    </source>
</evidence>
<proteinExistence type="predicted"/>
<dbReference type="Proteomes" id="UP000542342">
    <property type="component" value="Unassembled WGS sequence"/>
</dbReference>
<feature type="region of interest" description="Disordered" evidence="1">
    <location>
        <begin position="1"/>
        <end position="21"/>
    </location>
</feature>
<dbReference type="AlphaFoldDB" id="A0A7V8VDF8"/>
<name>A0A7V8VDF8_9BACT</name>
<dbReference type="EMBL" id="JACEFB010000004">
    <property type="protein sequence ID" value="MBA2226025.1"/>
    <property type="molecule type" value="Genomic_DNA"/>
</dbReference>
<evidence type="ECO:0000313" key="2">
    <source>
        <dbReference type="EMBL" id="MBA2226025.1"/>
    </source>
</evidence>
<protein>
    <submittedName>
        <fullName evidence="2">Uncharacterized protein</fullName>
    </submittedName>
</protein>
<evidence type="ECO:0000256" key="1">
    <source>
        <dbReference type="SAM" id="MobiDB-lite"/>
    </source>
</evidence>
<sequence>MRQEDPGPTAQRIGEPSPLEVRNITAYNTGDNLTVMEFTGTAAAIADSRTRMPSFSWPSRG</sequence>
<accession>A0A7V8VDF8</accession>
<organism evidence="2 3">
    <name type="scientific">Thermogemmata fonticola</name>
    <dbReference type="NCBI Taxonomy" id="2755323"/>
    <lineage>
        <taxon>Bacteria</taxon>
        <taxon>Pseudomonadati</taxon>
        <taxon>Planctomycetota</taxon>
        <taxon>Planctomycetia</taxon>
        <taxon>Gemmatales</taxon>
        <taxon>Gemmataceae</taxon>
        <taxon>Thermogemmata</taxon>
    </lineage>
</organism>
<keyword evidence="3" id="KW-1185">Reference proteome</keyword>